<keyword evidence="2" id="KW-0949">S-adenosyl-L-methionine</keyword>
<dbReference type="SFLD" id="SFLDS00029">
    <property type="entry name" value="Radical_SAM"/>
    <property type="match status" value="1"/>
</dbReference>
<protein>
    <submittedName>
        <fullName evidence="7">Radical SAM additional 4Fe4S-binding SPASM domain-containing protein</fullName>
    </submittedName>
</protein>
<evidence type="ECO:0000313" key="7">
    <source>
        <dbReference type="EMBL" id="SFN84984.1"/>
    </source>
</evidence>
<dbReference type="OrthoDB" id="308557at2"/>
<keyword evidence="5" id="KW-0411">Iron-sulfur</keyword>
<dbReference type="PANTHER" id="PTHR43273:SF2">
    <property type="entry name" value="RADICAL SAM CORE DOMAIN-CONTAINING PROTEIN"/>
    <property type="match status" value="1"/>
</dbReference>
<dbReference type="SFLD" id="SFLDG01104">
    <property type="entry name" value="Uncharacterised_Radical_SAM_Su"/>
    <property type="match status" value="1"/>
</dbReference>
<dbReference type="GO" id="GO:0016491">
    <property type="term" value="F:oxidoreductase activity"/>
    <property type="evidence" value="ECO:0007669"/>
    <property type="project" value="InterPro"/>
</dbReference>
<sequence length="389" mass="44609">MAEVITLHRAVPRGEPFAPVIPGHNKVELQLFTTLNCNLKCTYCSAAVGDVLHSQGHVEYSLEDLDRFIETHLKDYDVYVTFYGGEPVMNREFMQEVMQRHPQFRFQLQTNGTLIDNLPEPVLGKLSNVLISVDGGEHITDHFRGRGVYRQVVKNLGKVRGSLGGSTTARMTWSSPDTTFEEIDSLLENFDYIYWQFMQAEGGYDPEGMEKKKAVLRQLVARFFQSTDELYPVIPLMGIVRNKVRPDILEREHGGYSQCRVSTHIINVLPDGRIFPCPDMAWAPELQQGDLRGNWLTKSPLQPRPEMPCHDCSAFGFCRYNCMKNLYRGYIHGDNDYRVNVVEPICELVRFLGEEIDRHNPAEWYAKASETVRAEIESCPVYEYVEIMP</sequence>
<feature type="domain" description="Radical SAM core" evidence="6">
    <location>
        <begin position="21"/>
        <end position="229"/>
    </location>
</feature>
<dbReference type="CDD" id="cd01335">
    <property type="entry name" value="Radical_SAM"/>
    <property type="match status" value="1"/>
</dbReference>
<evidence type="ECO:0000256" key="3">
    <source>
        <dbReference type="ARBA" id="ARBA00022723"/>
    </source>
</evidence>
<keyword evidence="3" id="KW-0479">Metal-binding</keyword>
<dbReference type="InterPro" id="IPR058240">
    <property type="entry name" value="rSAM_sf"/>
</dbReference>
<dbReference type="InterPro" id="IPR013785">
    <property type="entry name" value="Aldolase_TIM"/>
</dbReference>
<dbReference type="Proteomes" id="UP000242869">
    <property type="component" value="Unassembled WGS sequence"/>
</dbReference>
<comment type="cofactor">
    <cofactor evidence="1">
        <name>[4Fe-4S] cluster</name>
        <dbReference type="ChEBI" id="CHEBI:49883"/>
    </cofactor>
</comment>
<dbReference type="STRING" id="83765.SAMN05660284_02385"/>
<dbReference type="EMBL" id="FOVE01000019">
    <property type="protein sequence ID" value="SFN84984.1"/>
    <property type="molecule type" value="Genomic_DNA"/>
</dbReference>
<keyword evidence="4" id="KW-0408">Iron</keyword>
<evidence type="ECO:0000313" key="8">
    <source>
        <dbReference type="Proteomes" id="UP000242869"/>
    </source>
</evidence>
<evidence type="ECO:0000256" key="5">
    <source>
        <dbReference type="ARBA" id="ARBA00023014"/>
    </source>
</evidence>
<dbReference type="GO" id="GO:0051536">
    <property type="term" value="F:iron-sulfur cluster binding"/>
    <property type="evidence" value="ECO:0007669"/>
    <property type="project" value="UniProtKB-KW"/>
</dbReference>
<dbReference type="SUPFAM" id="SSF102114">
    <property type="entry name" value="Radical SAM enzymes"/>
    <property type="match status" value="1"/>
</dbReference>
<keyword evidence="8" id="KW-1185">Reference proteome</keyword>
<dbReference type="InterPro" id="IPR023819">
    <property type="entry name" value="Pep-mod_rSAM_AF0577"/>
</dbReference>
<dbReference type="InterPro" id="IPR007197">
    <property type="entry name" value="rSAM"/>
</dbReference>
<proteinExistence type="predicted"/>
<organism evidence="7 8">
    <name type="scientific">Formivibrio citricus</name>
    <dbReference type="NCBI Taxonomy" id="83765"/>
    <lineage>
        <taxon>Bacteria</taxon>
        <taxon>Pseudomonadati</taxon>
        <taxon>Pseudomonadota</taxon>
        <taxon>Betaproteobacteria</taxon>
        <taxon>Neisseriales</taxon>
        <taxon>Chitinibacteraceae</taxon>
        <taxon>Formivibrio</taxon>
    </lineage>
</organism>
<evidence type="ECO:0000256" key="1">
    <source>
        <dbReference type="ARBA" id="ARBA00001966"/>
    </source>
</evidence>
<evidence type="ECO:0000256" key="2">
    <source>
        <dbReference type="ARBA" id="ARBA00022691"/>
    </source>
</evidence>
<dbReference type="GO" id="GO:0046872">
    <property type="term" value="F:metal ion binding"/>
    <property type="evidence" value="ECO:0007669"/>
    <property type="project" value="UniProtKB-KW"/>
</dbReference>
<evidence type="ECO:0000256" key="4">
    <source>
        <dbReference type="ARBA" id="ARBA00023004"/>
    </source>
</evidence>
<dbReference type="Gene3D" id="3.20.20.70">
    <property type="entry name" value="Aldolase class I"/>
    <property type="match status" value="1"/>
</dbReference>
<dbReference type="Pfam" id="PF04055">
    <property type="entry name" value="Radical_SAM"/>
    <property type="match status" value="1"/>
</dbReference>
<accession>A0A1I5CDL2</accession>
<dbReference type="SFLD" id="SFLDG01067">
    <property type="entry name" value="SPASM/twitch_domain_containing"/>
    <property type="match status" value="1"/>
</dbReference>
<reference evidence="8" key="1">
    <citation type="submission" date="2016-10" db="EMBL/GenBank/DDBJ databases">
        <authorList>
            <person name="Varghese N."/>
            <person name="Submissions S."/>
        </authorList>
    </citation>
    <scope>NUCLEOTIDE SEQUENCE [LARGE SCALE GENOMIC DNA]</scope>
    <source>
        <strain evidence="8">DSM 6150</strain>
    </source>
</reference>
<dbReference type="InterPro" id="IPR023867">
    <property type="entry name" value="Sulphatase_maturase_rSAM"/>
</dbReference>
<dbReference type="PANTHER" id="PTHR43273">
    <property type="entry name" value="ANAEROBIC SULFATASE-MATURATING ENZYME HOMOLOG ASLB-RELATED"/>
    <property type="match status" value="1"/>
</dbReference>
<evidence type="ECO:0000259" key="6">
    <source>
        <dbReference type="PROSITE" id="PS51918"/>
    </source>
</evidence>
<gene>
    <name evidence="7" type="ORF">SAMN05660284_02385</name>
</gene>
<dbReference type="AlphaFoldDB" id="A0A1I5CDL2"/>
<name>A0A1I5CDL2_9NEIS</name>
<dbReference type="RefSeq" id="WP_091196763.1">
    <property type="nucleotide sequence ID" value="NZ_FOVE01000019.1"/>
</dbReference>
<dbReference type="PROSITE" id="PS51918">
    <property type="entry name" value="RADICAL_SAM"/>
    <property type="match status" value="1"/>
</dbReference>